<dbReference type="InterPro" id="IPR011712">
    <property type="entry name" value="Sig_transdc_His_kin_sub3_dim/P"/>
</dbReference>
<keyword evidence="7" id="KW-0067">ATP-binding</keyword>
<feature type="transmembrane region" description="Helical" evidence="9">
    <location>
        <begin position="20"/>
        <end position="37"/>
    </location>
</feature>
<evidence type="ECO:0000256" key="9">
    <source>
        <dbReference type="SAM" id="Phobius"/>
    </source>
</evidence>
<evidence type="ECO:0000256" key="2">
    <source>
        <dbReference type="ARBA" id="ARBA00012438"/>
    </source>
</evidence>
<keyword evidence="6 11" id="KW-0418">Kinase</keyword>
<keyword evidence="9" id="KW-0472">Membrane</keyword>
<evidence type="ECO:0000313" key="12">
    <source>
        <dbReference type="Proteomes" id="UP000831963"/>
    </source>
</evidence>
<evidence type="ECO:0000256" key="3">
    <source>
        <dbReference type="ARBA" id="ARBA00022553"/>
    </source>
</evidence>
<feature type="transmembrane region" description="Helical" evidence="9">
    <location>
        <begin position="49"/>
        <end position="65"/>
    </location>
</feature>
<feature type="domain" description="Signal transduction histidine kinase subgroup 3 dimerisation and phosphoacceptor" evidence="10">
    <location>
        <begin position="190"/>
        <end position="255"/>
    </location>
</feature>
<dbReference type="GO" id="GO:0016301">
    <property type="term" value="F:kinase activity"/>
    <property type="evidence" value="ECO:0007669"/>
    <property type="project" value="UniProtKB-KW"/>
</dbReference>
<feature type="transmembrane region" description="Helical" evidence="9">
    <location>
        <begin position="114"/>
        <end position="135"/>
    </location>
</feature>
<keyword evidence="5" id="KW-0547">Nucleotide-binding</keyword>
<proteinExistence type="predicted"/>
<comment type="catalytic activity">
    <reaction evidence="1">
        <text>ATP + protein L-histidine = ADP + protein N-phospho-L-histidine.</text>
        <dbReference type="EC" id="2.7.13.3"/>
    </reaction>
</comment>
<dbReference type="PANTHER" id="PTHR24421:SF10">
    <property type="entry name" value="NITRATE_NITRITE SENSOR PROTEIN NARQ"/>
    <property type="match status" value="1"/>
</dbReference>
<dbReference type="InterPro" id="IPR036890">
    <property type="entry name" value="HATPase_C_sf"/>
</dbReference>
<evidence type="ECO:0000256" key="6">
    <source>
        <dbReference type="ARBA" id="ARBA00022777"/>
    </source>
</evidence>
<dbReference type="SUPFAM" id="SSF55874">
    <property type="entry name" value="ATPase domain of HSP90 chaperone/DNA topoisomerase II/histidine kinase"/>
    <property type="match status" value="1"/>
</dbReference>
<sequence>MAEHTDVPEAPADPRPRMPVWLPDVLVAVVVLVFALAPTPIPDFRPTSVLSLVLVLLPLAIVPWRRRWPLLTLAALLVNFGAAAATGILSPGIGIAIGLAMYQVTLRTIRRRALLIAACAVVAVMLLSLLSAIGSVYDPRAFQFGLIVALSTALGDAARSRRDYISAITERAERAVRSRESEAQRRVSEERLRIARDLHDAVAHQIAVISLQAGVATSVIDDRPEKAKQALATIRGAARSVLGEIGDLMSMLRTADVGDGSTGPQAGADRIDELVAQFASSGLEVTVRTEGDLDRVTGATGLVAYRVVQEALTNAHKHGTEHRAHLLLRADDDGLAITVTNPMTASPSPGGSESPGLGLLGLRERVTSVRGTVDAGPDGGSWKIRAWMPRSKEQS</sequence>
<dbReference type="Pfam" id="PF07730">
    <property type="entry name" value="HisKA_3"/>
    <property type="match status" value="1"/>
</dbReference>
<keyword evidence="3" id="KW-0597">Phosphoprotein</keyword>
<dbReference type="RefSeq" id="WP_247956235.1">
    <property type="nucleotide sequence ID" value="NZ_CP078077.1"/>
</dbReference>
<feature type="transmembrane region" description="Helical" evidence="9">
    <location>
        <begin position="71"/>
        <end position="102"/>
    </location>
</feature>
<evidence type="ECO:0000256" key="1">
    <source>
        <dbReference type="ARBA" id="ARBA00000085"/>
    </source>
</evidence>
<evidence type="ECO:0000256" key="7">
    <source>
        <dbReference type="ARBA" id="ARBA00022840"/>
    </source>
</evidence>
<name>A0ABY4ISF6_9MICO</name>
<dbReference type="InterPro" id="IPR050482">
    <property type="entry name" value="Sensor_HK_TwoCompSys"/>
</dbReference>
<dbReference type="Gene3D" id="1.20.5.1930">
    <property type="match status" value="1"/>
</dbReference>
<dbReference type="EC" id="2.7.13.3" evidence="2"/>
<evidence type="ECO:0000313" key="11">
    <source>
        <dbReference type="EMBL" id="UPL15720.1"/>
    </source>
</evidence>
<dbReference type="Proteomes" id="UP000831963">
    <property type="component" value="Chromosome"/>
</dbReference>
<dbReference type="PANTHER" id="PTHR24421">
    <property type="entry name" value="NITRATE/NITRITE SENSOR PROTEIN NARX-RELATED"/>
    <property type="match status" value="1"/>
</dbReference>
<keyword evidence="9" id="KW-0812">Transmembrane</keyword>
<keyword evidence="4" id="KW-0808">Transferase</keyword>
<evidence type="ECO:0000256" key="8">
    <source>
        <dbReference type="ARBA" id="ARBA00023012"/>
    </source>
</evidence>
<dbReference type="CDD" id="cd16917">
    <property type="entry name" value="HATPase_UhpB-NarQ-NarX-like"/>
    <property type="match status" value="1"/>
</dbReference>
<keyword evidence="8" id="KW-0902">Two-component regulatory system</keyword>
<accession>A0ABY4ISF6</accession>
<dbReference type="Gene3D" id="3.30.565.10">
    <property type="entry name" value="Histidine kinase-like ATPase, C-terminal domain"/>
    <property type="match status" value="1"/>
</dbReference>
<evidence type="ECO:0000259" key="10">
    <source>
        <dbReference type="Pfam" id="PF07730"/>
    </source>
</evidence>
<reference evidence="11 12" key="1">
    <citation type="submission" date="2021-06" db="EMBL/GenBank/DDBJ databases">
        <title>Genome-based taxonomic framework of Microbacterium strains isolated from marine environment, the description of four new species and reclassification of four preexisting species.</title>
        <authorList>
            <person name="Lee S.D."/>
            <person name="Kim S.-M."/>
            <person name="Byeon Y.-S."/>
            <person name="Yang H.L."/>
            <person name="Kim I.S."/>
        </authorList>
    </citation>
    <scope>NUCLEOTIDE SEQUENCE [LARGE SCALE GENOMIC DNA]</scope>
    <source>
        <strain evidence="11 12">SSW1-36</strain>
    </source>
</reference>
<evidence type="ECO:0000256" key="5">
    <source>
        <dbReference type="ARBA" id="ARBA00022741"/>
    </source>
</evidence>
<keyword evidence="9" id="KW-1133">Transmembrane helix</keyword>
<organism evidence="11 12">
    <name type="scientific">Microbacterium galbinum</name>
    <dbReference type="NCBI Taxonomy" id="2851646"/>
    <lineage>
        <taxon>Bacteria</taxon>
        <taxon>Bacillati</taxon>
        <taxon>Actinomycetota</taxon>
        <taxon>Actinomycetes</taxon>
        <taxon>Micrococcales</taxon>
        <taxon>Microbacteriaceae</taxon>
        <taxon>Microbacterium</taxon>
    </lineage>
</organism>
<gene>
    <name evidence="11" type="ORF">KV396_15085</name>
</gene>
<keyword evidence="12" id="KW-1185">Reference proteome</keyword>
<protein>
    <recommendedName>
        <fullName evidence="2">histidine kinase</fullName>
        <ecNumber evidence="2">2.7.13.3</ecNumber>
    </recommendedName>
</protein>
<evidence type="ECO:0000256" key="4">
    <source>
        <dbReference type="ARBA" id="ARBA00022679"/>
    </source>
</evidence>
<dbReference type="EMBL" id="CP078077">
    <property type="protein sequence ID" value="UPL15720.1"/>
    <property type="molecule type" value="Genomic_DNA"/>
</dbReference>